<accession>A0A6H1ZDN9</accession>
<sequence length="80" mass="9640">MWHNYQTGLWMLIEEKRHGSQPKRWQQEMFDMLDKAAKHDPDYRGFHVLVFENTGPDDGKMWLDGQPIDRDGLIAFLRFF</sequence>
<name>A0A6H1ZDN9_9ZZZZ</name>
<protein>
    <submittedName>
        <fullName evidence="1">Uncharacterized protein</fullName>
    </submittedName>
</protein>
<dbReference type="AlphaFoldDB" id="A0A6H1ZDN9"/>
<evidence type="ECO:0000313" key="2">
    <source>
        <dbReference type="EMBL" id="QJH94845.1"/>
    </source>
</evidence>
<proteinExistence type="predicted"/>
<reference evidence="1" key="1">
    <citation type="submission" date="2020-03" db="EMBL/GenBank/DDBJ databases">
        <title>The deep terrestrial virosphere.</title>
        <authorList>
            <person name="Holmfeldt K."/>
            <person name="Nilsson E."/>
            <person name="Simone D."/>
            <person name="Lopez-Fernandez M."/>
            <person name="Wu X."/>
            <person name="de Brujin I."/>
            <person name="Lundin D."/>
            <person name="Andersson A."/>
            <person name="Bertilsson S."/>
            <person name="Dopson M."/>
        </authorList>
    </citation>
    <scope>NUCLEOTIDE SEQUENCE</scope>
    <source>
        <strain evidence="1">TM448A00243</strain>
        <strain evidence="2">TM448B00304</strain>
    </source>
</reference>
<organism evidence="1">
    <name type="scientific">viral metagenome</name>
    <dbReference type="NCBI Taxonomy" id="1070528"/>
    <lineage>
        <taxon>unclassified sequences</taxon>
        <taxon>metagenomes</taxon>
        <taxon>organismal metagenomes</taxon>
    </lineage>
</organism>
<gene>
    <name evidence="1" type="ORF">TM448A00243_0046</name>
    <name evidence="2" type="ORF">TM448B00304_0024</name>
</gene>
<dbReference type="EMBL" id="MT143991">
    <property type="protein sequence ID" value="QJA45497.1"/>
    <property type="molecule type" value="Genomic_DNA"/>
</dbReference>
<evidence type="ECO:0000313" key="1">
    <source>
        <dbReference type="EMBL" id="QJA45497.1"/>
    </source>
</evidence>
<dbReference type="EMBL" id="MT144607">
    <property type="protein sequence ID" value="QJH94845.1"/>
    <property type="molecule type" value="Genomic_DNA"/>
</dbReference>